<evidence type="ECO:0000313" key="4">
    <source>
        <dbReference type="Proteomes" id="UP000823388"/>
    </source>
</evidence>
<feature type="transmembrane region" description="Helical" evidence="1">
    <location>
        <begin position="210"/>
        <end position="227"/>
    </location>
</feature>
<feature type="transmembrane region" description="Helical" evidence="1">
    <location>
        <begin position="90"/>
        <end position="108"/>
    </location>
</feature>
<reference evidence="3" key="1">
    <citation type="submission" date="2020-05" db="EMBL/GenBank/DDBJ databases">
        <title>WGS assembly of Panicum virgatum.</title>
        <authorList>
            <person name="Lovell J.T."/>
            <person name="Jenkins J."/>
            <person name="Shu S."/>
            <person name="Juenger T.E."/>
            <person name="Schmutz J."/>
        </authorList>
    </citation>
    <scope>NUCLEOTIDE SEQUENCE</scope>
    <source>
        <strain evidence="3">AP13</strain>
    </source>
</reference>
<feature type="transmembrane region" description="Helical" evidence="1">
    <location>
        <begin position="179"/>
        <end position="198"/>
    </location>
</feature>
<dbReference type="Pfam" id="PF13968">
    <property type="entry name" value="DUF4220"/>
    <property type="match status" value="1"/>
</dbReference>
<keyword evidence="1" id="KW-1133">Transmembrane helix</keyword>
<name>A0A8T0WDL1_PANVG</name>
<keyword evidence="4" id="KW-1185">Reference proteome</keyword>
<dbReference type="AlphaFoldDB" id="A0A8T0WDL1"/>
<feature type="transmembrane region" description="Helical" evidence="1">
    <location>
        <begin position="337"/>
        <end position="363"/>
    </location>
</feature>
<feature type="domain" description="DUF4220" evidence="2">
    <location>
        <begin position="122"/>
        <end position="455"/>
    </location>
</feature>
<dbReference type="EMBL" id="CM029039">
    <property type="protein sequence ID" value="KAG2642763.1"/>
    <property type="molecule type" value="Genomic_DNA"/>
</dbReference>
<feature type="transmembrane region" description="Helical" evidence="1">
    <location>
        <begin position="120"/>
        <end position="141"/>
    </location>
</feature>
<gene>
    <name evidence="3" type="ORF">PVAP13_2KG222700</name>
</gene>
<evidence type="ECO:0000313" key="3">
    <source>
        <dbReference type="EMBL" id="KAG2642763.1"/>
    </source>
</evidence>
<dbReference type="InterPro" id="IPR025315">
    <property type="entry name" value="DUF4220"/>
</dbReference>
<keyword evidence="1" id="KW-0812">Transmembrane</keyword>
<dbReference type="OrthoDB" id="672509at2759"/>
<feature type="transmembrane region" description="Helical" evidence="1">
    <location>
        <begin position="375"/>
        <end position="400"/>
    </location>
</feature>
<comment type="caution">
    <text evidence="3">The sequence shown here is derived from an EMBL/GenBank/DDBJ whole genome shotgun (WGS) entry which is preliminary data.</text>
</comment>
<protein>
    <recommendedName>
        <fullName evidence="2">DUF4220 domain-containing protein</fullName>
    </recommendedName>
</protein>
<proteinExistence type="predicted"/>
<evidence type="ECO:0000259" key="2">
    <source>
        <dbReference type="Pfam" id="PF13968"/>
    </source>
</evidence>
<dbReference type="Proteomes" id="UP000823388">
    <property type="component" value="Chromosome 2K"/>
</dbReference>
<dbReference type="InterPro" id="IPR007658">
    <property type="entry name" value="DUF594"/>
</dbReference>
<keyword evidence="1" id="KW-0472">Membrane</keyword>
<evidence type="ECO:0000256" key="1">
    <source>
        <dbReference type="SAM" id="Phobius"/>
    </source>
</evidence>
<dbReference type="Pfam" id="PF04578">
    <property type="entry name" value="DUF594"/>
    <property type="match status" value="1"/>
</dbReference>
<organism evidence="3 4">
    <name type="scientific">Panicum virgatum</name>
    <name type="common">Blackwell switchgrass</name>
    <dbReference type="NCBI Taxonomy" id="38727"/>
    <lineage>
        <taxon>Eukaryota</taxon>
        <taxon>Viridiplantae</taxon>
        <taxon>Streptophyta</taxon>
        <taxon>Embryophyta</taxon>
        <taxon>Tracheophyta</taxon>
        <taxon>Spermatophyta</taxon>
        <taxon>Magnoliopsida</taxon>
        <taxon>Liliopsida</taxon>
        <taxon>Poales</taxon>
        <taxon>Poaceae</taxon>
        <taxon>PACMAD clade</taxon>
        <taxon>Panicoideae</taxon>
        <taxon>Panicodae</taxon>
        <taxon>Paniceae</taxon>
        <taxon>Panicinae</taxon>
        <taxon>Panicum</taxon>
        <taxon>Panicum sect. Hiantes</taxon>
    </lineage>
</organism>
<sequence length="737" mass="82128">MLQCETVTSLPPCDCLYCSGSVICVSRSHSFKGSIAPLVPPFATHSRSRALCFVSATASFCSISEAKLEKSMARAEVVVVAAWKERGLQVLVLLSLTVQVALLILAEFRRHIDSGVLKAFAWSAYMLADATAIYVLGHLSVTSRSPEHELMALWAPFLLLHLGGQDKITAYAIEDNRLWLRHLQTLVVQVAAAAYVIYGSSMVGDRRPPLLLSTTILMFMVGVVRYGERVWALKCAGSNPSAGNYKSDIGIRRFSLAVPESIIRRLDPAETLLLNAHMLLDLAKDRFKGPLPRLFLCGPSSPGSQLRGEEELYKVAEMQLSLLHDVFYTKAEVTHTWYGLCIRVLSTLATIVAFLLFNILLLGSHHPKLSSYSRVDVAVTYVLFVGAVILETTSLLRAILSSWTCALLVKYGSEGSAACNSLARVPLCLRRLVRAAEWRRRCSWKRSMGQLNLIQLCVRSRASRYTKIARWMGVEDWWNTVAYSSPSTPISACTKKLLLKSMKAKQWGQGEFESRGLYGDPAWVADSKLEERILIWHIATEVYLCWYKMDQEQQAEAADGALDLVEVAQALSNYMLFLLASRPHMLPPDASRNDYLVLCYALTNHMRYSTADDLLSLLQRYADALWANSFAPEFELTCKNTNRRGDKVLRGGCSLGAFLIHQRDSLPDGGTGTLQMLCRVWAQMLCFVADECSANSHAKQLSSGGELVTVAAVVAKYMRSRRLSAHFHIESKRRSEW</sequence>
<dbReference type="PANTHER" id="PTHR31325">
    <property type="entry name" value="OS01G0798800 PROTEIN-RELATED"/>
    <property type="match status" value="1"/>
</dbReference>
<accession>A0A8T0WDL1</accession>